<evidence type="ECO:0000313" key="1">
    <source>
        <dbReference type="EMBL" id="KAK1373991.1"/>
    </source>
</evidence>
<dbReference type="Pfam" id="PF04749">
    <property type="entry name" value="PLAC8"/>
    <property type="match status" value="1"/>
</dbReference>
<reference evidence="1" key="2">
    <citation type="submission" date="2023-05" db="EMBL/GenBank/DDBJ databases">
        <authorList>
            <person name="Schelkunov M.I."/>
        </authorList>
    </citation>
    <scope>NUCLEOTIDE SEQUENCE</scope>
    <source>
        <strain evidence="1">Hsosn_3</strain>
        <tissue evidence="1">Leaf</tissue>
    </source>
</reference>
<evidence type="ECO:0000313" key="2">
    <source>
        <dbReference type="Proteomes" id="UP001237642"/>
    </source>
</evidence>
<dbReference type="Proteomes" id="UP001237642">
    <property type="component" value="Unassembled WGS sequence"/>
</dbReference>
<dbReference type="NCBIfam" id="TIGR01571">
    <property type="entry name" value="A_thal_Cys_rich"/>
    <property type="match status" value="1"/>
</dbReference>
<sequence>MCKSSEVVKNIFYLGAELDSPDSTLNYVIVHAQSVEVIQILKAYKYRVSRQACQNEWSSLYALIACVTGSSCCLSCFNRTKLRQQFFLHETPCGDYLVHCCCEFCTLCEKYRELKHQGFDMSIEKYNRQTEMEPVVLVVHEEMTR</sequence>
<reference evidence="1" key="1">
    <citation type="submission" date="2023-02" db="EMBL/GenBank/DDBJ databases">
        <title>Genome of toxic invasive species Heracleum sosnowskyi carries increased number of genes despite the absence of recent whole-genome duplications.</title>
        <authorList>
            <person name="Schelkunov M."/>
            <person name="Shtratnikova V."/>
            <person name="Makarenko M."/>
            <person name="Klepikova A."/>
            <person name="Omelchenko D."/>
            <person name="Novikova G."/>
            <person name="Obukhova E."/>
            <person name="Bogdanov V."/>
            <person name="Penin A."/>
            <person name="Logacheva M."/>
        </authorList>
    </citation>
    <scope>NUCLEOTIDE SEQUENCE</scope>
    <source>
        <strain evidence="1">Hsosn_3</strain>
        <tissue evidence="1">Leaf</tissue>
    </source>
</reference>
<name>A0AAD8HWJ0_9APIA</name>
<dbReference type="InterPro" id="IPR006461">
    <property type="entry name" value="PLAC_motif_containing"/>
</dbReference>
<keyword evidence="2" id="KW-1185">Reference proteome</keyword>
<accession>A0AAD8HWJ0</accession>
<dbReference type="PANTHER" id="PTHR15907">
    <property type="entry name" value="DUF614 FAMILY PROTEIN-RELATED"/>
    <property type="match status" value="1"/>
</dbReference>
<comment type="caution">
    <text evidence="1">The sequence shown here is derived from an EMBL/GenBank/DDBJ whole genome shotgun (WGS) entry which is preliminary data.</text>
</comment>
<gene>
    <name evidence="1" type="ORF">POM88_030184</name>
</gene>
<protein>
    <submittedName>
        <fullName evidence="1">Uncharacterized protein</fullName>
    </submittedName>
</protein>
<proteinExistence type="predicted"/>
<dbReference type="EMBL" id="JAUIZM010000007">
    <property type="protein sequence ID" value="KAK1373991.1"/>
    <property type="molecule type" value="Genomic_DNA"/>
</dbReference>
<organism evidence="1 2">
    <name type="scientific">Heracleum sosnowskyi</name>
    <dbReference type="NCBI Taxonomy" id="360622"/>
    <lineage>
        <taxon>Eukaryota</taxon>
        <taxon>Viridiplantae</taxon>
        <taxon>Streptophyta</taxon>
        <taxon>Embryophyta</taxon>
        <taxon>Tracheophyta</taxon>
        <taxon>Spermatophyta</taxon>
        <taxon>Magnoliopsida</taxon>
        <taxon>eudicotyledons</taxon>
        <taxon>Gunneridae</taxon>
        <taxon>Pentapetalae</taxon>
        <taxon>asterids</taxon>
        <taxon>campanulids</taxon>
        <taxon>Apiales</taxon>
        <taxon>Apiaceae</taxon>
        <taxon>Apioideae</taxon>
        <taxon>apioid superclade</taxon>
        <taxon>Tordylieae</taxon>
        <taxon>Tordyliinae</taxon>
        <taxon>Heracleum</taxon>
    </lineage>
</organism>
<dbReference type="AlphaFoldDB" id="A0AAD8HWJ0"/>